<dbReference type="InterPro" id="IPR050229">
    <property type="entry name" value="GlpE_sulfurtransferase"/>
</dbReference>
<evidence type="ECO:0000313" key="3">
    <source>
        <dbReference type="Proteomes" id="UP000198736"/>
    </source>
</evidence>
<dbReference type="PANTHER" id="PTHR43031:SF1">
    <property type="entry name" value="PYRIDINE NUCLEOTIDE-DISULPHIDE OXIDOREDUCTASE"/>
    <property type="match status" value="1"/>
</dbReference>
<proteinExistence type="predicted"/>
<protein>
    <submittedName>
        <fullName evidence="2">Rhodanese-like protein</fullName>
    </submittedName>
</protein>
<sequence length="121" mass="13637">MKHNPGFLQLVEQAKRRVKECSVAEVKARLDRGERFHFIDIREDHEFAKDHARGARHLGKGIIERDIESVVPDKQDSVVLYCGGGYRSALAADALQRMGYGNVISMDGGIRAWREAGYPLE</sequence>
<reference evidence="3" key="1">
    <citation type="submission" date="2015-10" db="EMBL/GenBank/DDBJ databases">
        <authorList>
            <person name="Luecker S."/>
            <person name="Luecker S."/>
        </authorList>
    </citation>
    <scope>NUCLEOTIDE SEQUENCE [LARGE SCALE GENOMIC DNA]</scope>
</reference>
<dbReference type="OrthoDB" id="9800872at2"/>
<evidence type="ECO:0000313" key="2">
    <source>
        <dbReference type="EMBL" id="CUS37951.1"/>
    </source>
</evidence>
<dbReference type="Proteomes" id="UP000198736">
    <property type="component" value="Unassembled WGS sequence"/>
</dbReference>
<accession>A0A0S4LL14</accession>
<dbReference type="SMART" id="SM00450">
    <property type="entry name" value="RHOD"/>
    <property type="match status" value="1"/>
</dbReference>
<evidence type="ECO:0000259" key="1">
    <source>
        <dbReference type="PROSITE" id="PS50206"/>
    </source>
</evidence>
<dbReference type="PANTHER" id="PTHR43031">
    <property type="entry name" value="FAD-DEPENDENT OXIDOREDUCTASE"/>
    <property type="match status" value="1"/>
</dbReference>
<dbReference type="PROSITE" id="PS50206">
    <property type="entry name" value="RHODANESE_3"/>
    <property type="match status" value="1"/>
</dbReference>
<dbReference type="AlphaFoldDB" id="A0A0S4LL14"/>
<dbReference type="CDD" id="cd00158">
    <property type="entry name" value="RHOD"/>
    <property type="match status" value="1"/>
</dbReference>
<keyword evidence="3" id="KW-1185">Reference proteome</keyword>
<gene>
    <name evidence="2" type="ORF">COMA2_40112</name>
</gene>
<organism evidence="2 3">
    <name type="scientific">Candidatus Nitrospira nitrificans</name>
    <dbReference type="NCBI Taxonomy" id="1742973"/>
    <lineage>
        <taxon>Bacteria</taxon>
        <taxon>Pseudomonadati</taxon>
        <taxon>Nitrospirota</taxon>
        <taxon>Nitrospiria</taxon>
        <taxon>Nitrospirales</taxon>
        <taxon>Nitrospiraceae</taxon>
        <taxon>Nitrospira</taxon>
    </lineage>
</organism>
<name>A0A0S4LL14_9BACT</name>
<dbReference type="InterPro" id="IPR001763">
    <property type="entry name" value="Rhodanese-like_dom"/>
</dbReference>
<dbReference type="Pfam" id="PF00581">
    <property type="entry name" value="Rhodanese"/>
    <property type="match status" value="1"/>
</dbReference>
<dbReference type="EMBL" id="CZPZ01000031">
    <property type="protein sequence ID" value="CUS37951.1"/>
    <property type="molecule type" value="Genomic_DNA"/>
</dbReference>
<dbReference type="RefSeq" id="WP_090899741.1">
    <property type="nucleotide sequence ID" value="NZ_CZPZ01000031.1"/>
</dbReference>
<dbReference type="InterPro" id="IPR036873">
    <property type="entry name" value="Rhodanese-like_dom_sf"/>
</dbReference>
<feature type="domain" description="Rhodanese" evidence="1">
    <location>
        <begin position="32"/>
        <end position="121"/>
    </location>
</feature>
<dbReference type="Gene3D" id="3.40.250.10">
    <property type="entry name" value="Rhodanese-like domain"/>
    <property type="match status" value="1"/>
</dbReference>
<dbReference type="STRING" id="1742973.COMA2_40112"/>
<dbReference type="SUPFAM" id="SSF52821">
    <property type="entry name" value="Rhodanese/Cell cycle control phosphatase"/>
    <property type="match status" value="1"/>
</dbReference>